<comment type="subcellular location">
    <subcellularLocation>
        <location evidence="1">Cell envelope</location>
    </subcellularLocation>
</comment>
<feature type="domain" description="Solute-binding protein family 5" evidence="6">
    <location>
        <begin position="98"/>
        <end position="463"/>
    </location>
</feature>
<dbReference type="CDD" id="cd00995">
    <property type="entry name" value="PBP2_NikA_DppA_OppA_like"/>
    <property type="match status" value="1"/>
</dbReference>
<dbReference type="GO" id="GO:1904680">
    <property type="term" value="F:peptide transmembrane transporter activity"/>
    <property type="evidence" value="ECO:0007669"/>
    <property type="project" value="TreeGrafter"/>
</dbReference>
<dbReference type="GO" id="GO:0042597">
    <property type="term" value="C:periplasmic space"/>
    <property type="evidence" value="ECO:0007669"/>
    <property type="project" value="UniProtKB-ARBA"/>
</dbReference>
<sequence length="552" mass="60945">MTHSSARSTRSKRSWTIRYLAPALACLLIAACSPTGASKSSGSKTLGADFPPATSGDIATLKIGLASGQGRYDVLLATSSAIVVNSYDALLAWNSKGELVPSLAKSWKETSPTTYVYELRDGVKFWDGTPLTTEDVIYSMNRNVDPAVASPYGVYYTAFDKVTATGPNEITVKLKRPDPYWRYASAIATTVIQKKFALAHAKDLGTPTAIPIGTGPYLPKSYSPASGGTLVQNPHYWGEKPAVQSLEFSVIPDPESRRLALQSGAIDATLDVPLEQAKTWDQIPNTRVAYGSGGNTKIFSFDTKSAPFNDIHLRRAIAHAIDREGIAKSVFNGTAKPARGVIPPEIFEVFFGKEETDKWYNSVPVYDYDLNKAKAELAKSKYPNGGLTIDMPFQASQTVDRDILATVQQNLKQLNINLKYRSLPDTQYFAELYRHQKLGMQLFYFGATYPDPFTYTFYMMAKSQAVPNAFNFANFYTDESEKLMRVQETDPDLQKRVRAGADLVKLAAEDAAYIGINFLPFPIALNRKYTIDGEFSIWSFANWPTRVRIAGS</sequence>
<name>A0A841DRK7_9ACTN</name>
<dbReference type="AlphaFoldDB" id="A0A841DRK7"/>
<dbReference type="EMBL" id="JACHNF010000001">
    <property type="protein sequence ID" value="MBB5980561.1"/>
    <property type="molecule type" value="Genomic_DNA"/>
</dbReference>
<dbReference type="SUPFAM" id="SSF53850">
    <property type="entry name" value="Periplasmic binding protein-like II"/>
    <property type="match status" value="1"/>
</dbReference>
<evidence type="ECO:0000256" key="1">
    <source>
        <dbReference type="ARBA" id="ARBA00004196"/>
    </source>
</evidence>
<keyword evidence="3" id="KW-0813">Transport</keyword>
<dbReference type="InterPro" id="IPR000914">
    <property type="entry name" value="SBP_5_dom"/>
</dbReference>
<organism evidence="7 8">
    <name type="scientific">Kribbella solani</name>
    <dbReference type="NCBI Taxonomy" id="236067"/>
    <lineage>
        <taxon>Bacteria</taxon>
        <taxon>Bacillati</taxon>
        <taxon>Actinomycetota</taxon>
        <taxon>Actinomycetes</taxon>
        <taxon>Propionibacteriales</taxon>
        <taxon>Kribbellaceae</taxon>
        <taxon>Kribbella</taxon>
    </lineage>
</organism>
<dbReference type="PANTHER" id="PTHR30290">
    <property type="entry name" value="PERIPLASMIC BINDING COMPONENT OF ABC TRANSPORTER"/>
    <property type="match status" value="1"/>
</dbReference>
<feature type="signal peptide" evidence="5">
    <location>
        <begin position="1"/>
        <end position="37"/>
    </location>
</feature>
<keyword evidence="8" id="KW-1185">Reference proteome</keyword>
<dbReference type="GO" id="GO:0030313">
    <property type="term" value="C:cell envelope"/>
    <property type="evidence" value="ECO:0007669"/>
    <property type="project" value="UniProtKB-SubCell"/>
</dbReference>
<dbReference type="PROSITE" id="PS51257">
    <property type="entry name" value="PROKAR_LIPOPROTEIN"/>
    <property type="match status" value="1"/>
</dbReference>
<dbReference type="Gene3D" id="3.10.105.10">
    <property type="entry name" value="Dipeptide-binding Protein, Domain 3"/>
    <property type="match status" value="1"/>
</dbReference>
<evidence type="ECO:0000313" key="7">
    <source>
        <dbReference type="EMBL" id="MBB5980561.1"/>
    </source>
</evidence>
<evidence type="ECO:0000259" key="6">
    <source>
        <dbReference type="Pfam" id="PF00496"/>
    </source>
</evidence>
<gene>
    <name evidence="7" type="ORF">HDA44_003902</name>
</gene>
<protein>
    <submittedName>
        <fullName evidence="7">Peptide/nickel transport system substrate-binding protein</fullName>
    </submittedName>
</protein>
<comment type="caution">
    <text evidence="7">The sequence shown here is derived from an EMBL/GenBank/DDBJ whole genome shotgun (WGS) entry which is preliminary data.</text>
</comment>
<evidence type="ECO:0000256" key="5">
    <source>
        <dbReference type="SAM" id="SignalP"/>
    </source>
</evidence>
<dbReference type="InterPro" id="IPR030678">
    <property type="entry name" value="Peptide/Ni-bd"/>
</dbReference>
<dbReference type="GO" id="GO:0015833">
    <property type="term" value="P:peptide transport"/>
    <property type="evidence" value="ECO:0007669"/>
    <property type="project" value="TreeGrafter"/>
</dbReference>
<comment type="similarity">
    <text evidence="2">Belongs to the bacterial solute-binding protein 5 family.</text>
</comment>
<evidence type="ECO:0000256" key="3">
    <source>
        <dbReference type="ARBA" id="ARBA00022448"/>
    </source>
</evidence>
<accession>A0A841DRK7</accession>
<dbReference type="Pfam" id="PF00496">
    <property type="entry name" value="SBP_bac_5"/>
    <property type="match status" value="1"/>
</dbReference>
<dbReference type="Proteomes" id="UP000558997">
    <property type="component" value="Unassembled WGS sequence"/>
</dbReference>
<dbReference type="GO" id="GO:0043190">
    <property type="term" value="C:ATP-binding cassette (ABC) transporter complex"/>
    <property type="evidence" value="ECO:0007669"/>
    <property type="project" value="InterPro"/>
</dbReference>
<dbReference type="PANTHER" id="PTHR30290:SF10">
    <property type="entry name" value="PERIPLASMIC OLIGOPEPTIDE-BINDING PROTEIN-RELATED"/>
    <property type="match status" value="1"/>
</dbReference>
<evidence type="ECO:0000256" key="4">
    <source>
        <dbReference type="ARBA" id="ARBA00022729"/>
    </source>
</evidence>
<proteinExistence type="inferred from homology"/>
<feature type="chain" id="PRO_5038756543" evidence="5">
    <location>
        <begin position="38"/>
        <end position="552"/>
    </location>
</feature>
<reference evidence="7 8" key="1">
    <citation type="submission" date="2020-08" db="EMBL/GenBank/DDBJ databases">
        <title>Sequencing the genomes of 1000 actinobacteria strains.</title>
        <authorList>
            <person name="Klenk H.-P."/>
        </authorList>
    </citation>
    <scope>NUCLEOTIDE SEQUENCE [LARGE SCALE GENOMIC DNA]</scope>
    <source>
        <strain evidence="7 8">DSM 17294</strain>
    </source>
</reference>
<dbReference type="Gene3D" id="3.40.190.10">
    <property type="entry name" value="Periplasmic binding protein-like II"/>
    <property type="match status" value="1"/>
</dbReference>
<dbReference type="InterPro" id="IPR039424">
    <property type="entry name" value="SBP_5"/>
</dbReference>
<evidence type="ECO:0000256" key="2">
    <source>
        <dbReference type="ARBA" id="ARBA00005695"/>
    </source>
</evidence>
<dbReference type="PIRSF" id="PIRSF002741">
    <property type="entry name" value="MppA"/>
    <property type="match status" value="1"/>
</dbReference>
<dbReference type="RefSeq" id="WP_184836398.1">
    <property type="nucleotide sequence ID" value="NZ_BAAAVN010000003.1"/>
</dbReference>
<evidence type="ECO:0000313" key="8">
    <source>
        <dbReference type="Proteomes" id="UP000558997"/>
    </source>
</evidence>
<keyword evidence="4 5" id="KW-0732">Signal</keyword>